<dbReference type="GO" id="GO:0016705">
    <property type="term" value="F:oxidoreductase activity, acting on paired donors, with incorporation or reduction of molecular oxygen"/>
    <property type="evidence" value="ECO:0007669"/>
    <property type="project" value="InterPro"/>
</dbReference>
<dbReference type="Pfam" id="PF00067">
    <property type="entry name" value="p450"/>
    <property type="match status" value="1"/>
</dbReference>
<keyword evidence="3 8" id="KW-0349">Heme</keyword>
<evidence type="ECO:0000256" key="1">
    <source>
        <dbReference type="ARBA" id="ARBA00001971"/>
    </source>
</evidence>
<comment type="caution">
    <text evidence="10">The sequence shown here is derived from an EMBL/GenBank/DDBJ whole genome shotgun (WGS) entry which is preliminary data.</text>
</comment>
<evidence type="ECO:0000256" key="2">
    <source>
        <dbReference type="ARBA" id="ARBA00010617"/>
    </source>
</evidence>
<gene>
    <name evidence="10" type="ORF">HPB52_012210</name>
</gene>
<dbReference type="PANTHER" id="PTHR24279:SF120">
    <property type="entry name" value="CYTOCHROME P450"/>
    <property type="match status" value="1"/>
</dbReference>
<dbReference type="InterPro" id="IPR036396">
    <property type="entry name" value="Cyt_P450_sf"/>
</dbReference>
<evidence type="ECO:0000256" key="3">
    <source>
        <dbReference type="ARBA" id="ARBA00022617"/>
    </source>
</evidence>
<accession>A0A9D4PRL2</accession>
<dbReference type="PRINTS" id="PR00463">
    <property type="entry name" value="EP450I"/>
</dbReference>
<evidence type="ECO:0000313" key="10">
    <source>
        <dbReference type="EMBL" id="KAH7951750.1"/>
    </source>
</evidence>
<evidence type="ECO:0000256" key="4">
    <source>
        <dbReference type="ARBA" id="ARBA00022723"/>
    </source>
</evidence>
<dbReference type="VEuPathDB" id="VectorBase:RSAN_028286"/>
<evidence type="ECO:0000256" key="5">
    <source>
        <dbReference type="ARBA" id="ARBA00023002"/>
    </source>
</evidence>
<dbReference type="PROSITE" id="PS00086">
    <property type="entry name" value="CYTOCHROME_P450"/>
    <property type="match status" value="1"/>
</dbReference>
<keyword evidence="6 8" id="KW-0408">Iron</keyword>
<evidence type="ECO:0000313" key="11">
    <source>
        <dbReference type="Proteomes" id="UP000821837"/>
    </source>
</evidence>
<keyword evidence="11" id="KW-1185">Reference proteome</keyword>
<evidence type="ECO:0000256" key="8">
    <source>
        <dbReference type="PIRSR" id="PIRSR602401-1"/>
    </source>
</evidence>
<name>A0A9D4PRL2_RHISA</name>
<keyword evidence="7 9" id="KW-0503">Monooxygenase</keyword>
<evidence type="ECO:0000256" key="7">
    <source>
        <dbReference type="ARBA" id="ARBA00023033"/>
    </source>
</evidence>
<dbReference type="InterPro" id="IPR002401">
    <property type="entry name" value="Cyt_P450_E_grp-I"/>
</dbReference>
<dbReference type="GO" id="GO:0020037">
    <property type="term" value="F:heme binding"/>
    <property type="evidence" value="ECO:0007669"/>
    <property type="project" value="InterPro"/>
</dbReference>
<dbReference type="Proteomes" id="UP000821837">
    <property type="component" value="Chromosome 5"/>
</dbReference>
<comment type="cofactor">
    <cofactor evidence="1 8">
        <name>heme</name>
        <dbReference type="ChEBI" id="CHEBI:30413"/>
    </cofactor>
</comment>
<dbReference type="GO" id="GO:0004497">
    <property type="term" value="F:monooxygenase activity"/>
    <property type="evidence" value="ECO:0007669"/>
    <property type="project" value="UniProtKB-KW"/>
</dbReference>
<evidence type="ECO:0000256" key="9">
    <source>
        <dbReference type="RuleBase" id="RU000461"/>
    </source>
</evidence>
<keyword evidence="5 9" id="KW-0560">Oxidoreductase</keyword>
<keyword evidence="4 8" id="KW-0479">Metal-binding</keyword>
<dbReference type="PANTHER" id="PTHR24279">
    <property type="entry name" value="CYTOCHROME P450"/>
    <property type="match status" value="1"/>
</dbReference>
<dbReference type="EMBL" id="JABSTV010001251">
    <property type="protein sequence ID" value="KAH7951750.1"/>
    <property type="molecule type" value="Genomic_DNA"/>
</dbReference>
<dbReference type="SUPFAM" id="SSF48264">
    <property type="entry name" value="Cytochrome P450"/>
    <property type="match status" value="1"/>
</dbReference>
<dbReference type="Gene3D" id="1.10.630.10">
    <property type="entry name" value="Cytochrome P450"/>
    <property type="match status" value="1"/>
</dbReference>
<reference evidence="10" key="1">
    <citation type="journal article" date="2020" name="Cell">
        <title>Large-Scale Comparative Analyses of Tick Genomes Elucidate Their Genetic Diversity and Vector Capacities.</title>
        <authorList>
            <consortium name="Tick Genome and Microbiome Consortium (TIGMIC)"/>
            <person name="Jia N."/>
            <person name="Wang J."/>
            <person name="Shi W."/>
            <person name="Du L."/>
            <person name="Sun Y."/>
            <person name="Zhan W."/>
            <person name="Jiang J.F."/>
            <person name="Wang Q."/>
            <person name="Zhang B."/>
            <person name="Ji P."/>
            <person name="Bell-Sakyi L."/>
            <person name="Cui X.M."/>
            <person name="Yuan T.T."/>
            <person name="Jiang B.G."/>
            <person name="Yang W.F."/>
            <person name="Lam T.T."/>
            <person name="Chang Q.C."/>
            <person name="Ding S.J."/>
            <person name="Wang X.J."/>
            <person name="Zhu J.G."/>
            <person name="Ruan X.D."/>
            <person name="Zhao L."/>
            <person name="Wei J.T."/>
            <person name="Ye R.Z."/>
            <person name="Que T.C."/>
            <person name="Du C.H."/>
            <person name="Zhou Y.H."/>
            <person name="Cheng J.X."/>
            <person name="Dai P.F."/>
            <person name="Guo W.B."/>
            <person name="Han X.H."/>
            <person name="Huang E.J."/>
            <person name="Li L.F."/>
            <person name="Wei W."/>
            <person name="Gao Y.C."/>
            <person name="Liu J.Z."/>
            <person name="Shao H.Z."/>
            <person name="Wang X."/>
            <person name="Wang C.C."/>
            <person name="Yang T.C."/>
            <person name="Huo Q.B."/>
            <person name="Li W."/>
            <person name="Chen H.Y."/>
            <person name="Chen S.E."/>
            <person name="Zhou L.G."/>
            <person name="Ni X.B."/>
            <person name="Tian J.H."/>
            <person name="Sheng Y."/>
            <person name="Liu T."/>
            <person name="Pan Y.S."/>
            <person name="Xia L.Y."/>
            <person name="Li J."/>
            <person name="Zhao F."/>
            <person name="Cao W.C."/>
        </authorList>
    </citation>
    <scope>NUCLEOTIDE SEQUENCE</scope>
    <source>
        <strain evidence="10">Rsan-2018</strain>
    </source>
</reference>
<sequence length="524" mass="60507">MYRKYGPIFVERLQGRRSVVHIVKGTDVRKVHQEEGKAPFRLGAMPLKHYRRSRPEYYADVGILNLQGKEWLRVRSSTQPHTLKARTAGSYLPAMHRISDQALTLIDNVMDETGCVRDCFSIFRRWTLESIASIAADVELCCLKHPLDPTCDGASILDDIKKAFTCLQKLGYRFPYFHYLLTPTWRSFEKTMDDFTERTYRHIEAAARRIDDEKLGSHPTILRSLLLEKKLTFGEIFTFTSDLILAGVDTTAFAATCLLFQLARNQEAQKKVRQEFQATVQEKSGFVVPEQLDNMPFLKACLKESLRLNPPSPGIYRLLDHDVVMSGYVVPAGVPIFIDYYVAGRVTENFDNPELFLPERWLKMQRSDLHSDRYASLPFSFGPRMCPGRTIAELQLCLLVSKILLKYKVHCEKEDIGFHRRNGHPDERHNVSMEMYRKYGPIFVERLQGRYSLVHIVKGTDIRILHQEEGKEPFRLGATPLKHYRSSRPLYYANVGLLNLQVTLGRNLDAASLEHIRPLMYQFE</sequence>
<dbReference type="AlphaFoldDB" id="A0A9D4PRL2"/>
<proteinExistence type="inferred from homology"/>
<dbReference type="InterPro" id="IPR001128">
    <property type="entry name" value="Cyt_P450"/>
</dbReference>
<dbReference type="GO" id="GO:0005506">
    <property type="term" value="F:iron ion binding"/>
    <property type="evidence" value="ECO:0007669"/>
    <property type="project" value="InterPro"/>
</dbReference>
<evidence type="ECO:0000256" key="6">
    <source>
        <dbReference type="ARBA" id="ARBA00023004"/>
    </source>
</evidence>
<dbReference type="InterPro" id="IPR017972">
    <property type="entry name" value="Cyt_P450_CS"/>
</dbReference>
<dbReference type="PRINTS" id="PR00385">
    <property type="entry name" value="P450"/>
</dbReference>
<dbReference type="InterPro" id="IPR050479">
    <property type="entry name" value="CYP11_CYP27_families"/>
</dbReference>
<feature type="binding site" description="axial binding residue" evidence="8">
    <location>
        <position position="386"/>
    </location>
    <ligand>
        <name>heme</name>
        <dbReference type="ChEBI" id="CHEBI:30413"/>
    </ligand>
    <ligandPart>
        <name>Fe</name>
        <dbReference type="ChEBI" id="CHEBI:18248"/>
    </ligandPart>
</feature>
<comment type="similarity">
    <text evidence="2 9">Belongs to the cytochrome P450 family.</text>
</comment>
<organism evidence="10 11">
    <name type="scientific">Rhipicephalus sanguineus</name>
    <name type="common">Brown dog tick</name>
    <name type="synonym">Ixodes sanguineus</name>
    <dbReference type="NCBI Taxonomy" id="34632"/>
    <lineage>
        <taxon>Eukaryota</taxon>
        <taxon>Metazoa</taxon>
        <taxon>Ecdysozoa</taxon>
        <taxon>Arthropoda</taxon>
        <taxon>Chelicerata</taxon>
        <taxon>Arachnida</taxon>
        <taxon>Acari</taxon>
        <taxon>Parasitiformes</taxon>
        <taxon>Ixodida</taxon>
        <taxon>Ixodoidea</taxon>
        <taxon>Ixodidae</taxon>
        <taxon>Rhipicephalinae</taxon>
        <taxon>Rhipicephalus</taxon>
        <taxon>Rhipicephalus</taxon>
    </lineage>
</organism>
<protein>
    <submittedName>
        <fullName evidence="10">Uncharacterized protein</fullName>
    </submittedName>
</protein>
<reference evidence="10" key="2">
    <citation type="submission" date="2021-09" db="EMBL/GenBank/DDBJ databases">
        <authorList>
            <person name="Jia N."/>
            <person name="Wang J."/>
            <person name="Shi W."/>
            <person name="Du L."/>
            <person name="Sun Y."/>
            <person name="Zhan W."/>
            <person name="Jiang J."/>
            <person name="Wang Q."/>
            <person name="Zhang B."/>
            <person name="Ji P."/>
            <person name="Sakyi L.B."/>
            <person name="Cui X."/>
            <person name="Yuan T."/>
            <person name="Jiang B."/>
            <person name="Yang W."/>
            <person name="Lam T.T.-Y."/>
            <person name="Chang Q."/>
            <person name="Ding S."/>
            <person name="Wang X."/>
            <person name="Zhu J."/>
            <person name="Ruan X."/>
            <person name="Zhao L."/>
            <person name="Wei J."/>
            <person name="Que T."/>
            <person name="Du C."/>
            <person name="Cheng J."/>
            <person name="Dai P."/>
            <person name="Han X."/>
            <person name="Huang E."/>
            <person name="Gao Y."/>
            <person name="Liu J."/>
            <person name="Shao H."/>
            <person name="Ye R."/>
            <person name="Li L."/>
            <person name="Wei W."/>
            <person name="Wang X."/>
            <person name="Wang C."/>
            <person name="Huo Q."/>
            <person name="Li W."/>
            <person name="Guo W."/>
            <person name="Chen H."/>
            <person name="Chen S."/>
            <person name="Zhou L."/>
            <person name="Zhou L."/>
            <person name="Ni X."/>
            <person name="Tian J."/>
            <person name="Zhou Y."/>
            <person name="Sheng Y."/>
            <person name="Liu T."/>
            <person name="Pan Y."/>
            <person name="Xia L."/>
            <person name="Li J."/>
            <person name="Zhao F."/>
            <person name="Cao W."/>
        </authorList>
    </citation>
    <scope>NUCLEOTIDE SEQUENCE</scope>
    <source>
        <strain evidence="10">Rsan-2018</strain>
        <tissue evidence="10">Larvae</tissue>
    </source>
</reference>
<dbReference type="CDD" id="cd11054">
    <property type="entry name" value="CYP24A1-like"/>
    <property type="match status" value="1"/>
</dbReference>